<evidence type="ECO:0000256" key="1">
    <source>
        <dbReference type="SAM" id="Coils"/>
    </source>
</evidence>
<dbReference type="AlphaFoldDB" id="A0A3A3EKQ6"/>
<sequence length="151" mass="17508">MNRHVFLSKTGHKDIDELFERVNQALIDGDNLRIEIDKARKGTVMSVSAGVDRLVQQDSLVQHNSGYLRDRSEKSFIDLLLSSERRCLDLLEEHKLLIETTVSHLRNSPSLIPGRNSMYARELETLLTLTKKKIEKARIRKEELELRRSEL</sequence>
<comment type="caution">
    <text evidence="2">The sequence shown here is derived from an EMBL/GenBank/DDBJ whole genome shotgun (WGS) entry which is preliminary data.</text>
</comment>
<reference evidence="2 3" key="1">
    <citation type="submission" date="2018-09" db="EMBL/GenBank/DDBJ databases">
        <title>Identification of marine bacteria producing industrial enzymes.</title>
        <authorList>
            <person name="Cheng T.H."/>
            <person name="Saidin J."/>
            <person name="Muhd D.D."/>
            <person name="Isa M.N.M."/>
            <person name="Bakar M.F.A."/>
            <person name="Ismail N."/>
        </authorList>
    </citation>
    <scope>NUCLEOTIDE SEQUENCE [LARGE SCALE GENOMIC DNA]</scope>
    <source>
        <strain evidence="2 3">MNAD 1.6</strain>
    </source>
</reference>
<name>A0A3A3EKQ6_9GAMM</name>
<gene>
    <name evidence="2" type="ORF">D4741_19975</name>
</gene>
<protein>
    <submittedName>
        <fullName evidence="2">Uncharacterized protein</fullName>
    </submittedName>
</protein>
<proteinExistence type="predicted"/>
<organism evidence="2 3">
    <name type="scientific">Pseudoalteromonas gelatinilytica</name>
    <dbReference type="NCBI Taxonomy" id="1703256"/>
    <lineage>
        <taxon>Bacteria</taxon>
        <taxon>Pseudomonadati</taxon>
        <taxon>Pseudomonadota</taxon>
        <taxon>Gammaproteobacteria</taxon>
        <taxon>Alteromonadales</taxon>
        <taxon>Pseudoalteromonadaceae</taxon>
        <taxon>Pseudoalteromonas</taxon>
    </lineage>
</organism>
<evidence type="ECO:0000313" key="2">
    <source>
        <dbReference type="EMBL" id="RJF32051.1"/>
    </source>
</evidence>
<keyword evidence="1" id="KW-0175">Coiled coil</keyword>
<feature type="coiled-coil region" evidence="1">
    <location>
        <begin position="120"/>
        <end position="147"/>
    </location>
</feature>
<accession>A0A3A3EKQ6</accession>
<dbReference type="EMBL" id="QYSE01000009">
    <property type="protein sequence ID" value="RJF32051.1"/>
    <property type="molecule type" value="Genomic_DNA"/>
</dbReference>
<evidence type="ECO:0000313" key="3">
    <source>
        <dbReference type="Proteomes" id="UP000265938"/>
    </source>
</evidence>
<dbReference type="Proteomes" id="UP000265938">
    <property type="component" value="Unassembled WGS sequence"/>
</dbReference>